<keyword evidence="3" id="KW-1185">Reference proteome</keyword>
<reference evidence="2 3" key="1">
    <citation type="journal article" date="2018" name="Nat. Ecol. Evol.">
        <title>Genomic signatures of mitonuclear coevolution across populations of Tigriopus californicus.</title>
        <authorList>
            <person name="Barreto F.S."/>
            <person name="Watson E.T."/>
            <person name="Lima T.G."/>
            <person name="Willett C.S."/>
            <person name="Edmands S."/>
            <person name="Li W."/>
            <person name="Burton R.S."/>
        </authorList>
    </citation>
    <scope>NUCLEOTIDE SEQUENCE [LARGE SCALE GENOMIC DNA]</scope>
    <source>
        <strain evidence="2 3">San Diego</strain>
    </source>
</reference>
<gene>
    <name evidence="2" type="ORF">TCAL_17089</name>
</gene>
<sequence>MEIRTSGTQSAIVSSCQLRSGHLICSLNSVYEEVEANAVQIPFVSPTASTHKPSHARDGTSTTPGLERTHTYEQYTQGSVGIKCKGQIQKLEVKVMMAGTSKDKDHPSDDSHAHYGNAICTNK</sequence>
<feature type="region of interest" description="Disordered" evidence="1">
    <location>
        <begin position="98"/>
        <end position="123"/>
    </location>
</feature>
<dbReference type="AlphaFoldDB" id="A0A553PP93"/>
<dbReference type="EMBL" id="VCGU01000002">
    <property type="protein sequence ID" value="TRY79496.1"/>
    <property type="molecule type" value="Genomic_DNA"/>
</dbReference>
<feature type="region of interest" description="Disordered" evidence="1">
    <location>
        <begin position="46"/>
        <end position="72"/>
    </location>
</feature>
<organism evidence="2 3">
    <name type="scientific">Tigriopus californicus</name>
    <name type="common">Marine copepod</name>
    <dbReference type="NCBI Taxonomy" id="6832"/>
    <lineage>
        <taxon>Eukaryota</taxon>
        <taxon>Metazoa</taxon>
        <taxon>Ecdysozoa</taxon>
        <taxon>Arthropoda</taxon>
        <taxon>Crustacea</taxon>
        <taxon>Multicrustacea</taxon>
        <taxon>Hexanauplia</taxon>
        <taxon>Copepoda</taxon>
        <taxon>Harpacticoida</taxon>
        <taxon>Harpacticidae</taxon>
        <taxon>Tigriopus</taxon>
    </lineage>
</organism>
<proteinExistence type="predicted"/>
<comment type="caution">
    <text evidence="2">The sequence shown here is derived from an EMBL/GenBank/DDBJ whole genome shotgun (WGS) entry which is preliminary data.</text>
</comment>
<evidence type="ECO:0000313" key="3">
    <source>
        <dbReference type="Proteomes" id="UP000318571"/>
    </source>
</evidence>
<accession>A0A553PP93</accession>
<evidence type="ECO:0000313" key="2">
    <source>
        <dbReference type="EMBL" id="TRY79496.1"/>
    </source>
</evidence>
<name>A0A553PP93_TIGCA</name>
<feature type="compositionally biased region" description="Basic and acidic residues" evidence="1">
    <location>
        <begin position="101"/>
        <end position="113"/>
    </location>
</feature>
<dbReference type="PROSITE" id="PS51257">
    <property type="entry name" value="PROKAR_LIPOPROTEIN"/>
    <property type="match status" value="1"/>
</dbReference>
<protein>
    <submittedName>
        <fullName evidence="2">Uncharacterized protein</fullName>
    </submittedName>
</protein>
<evidence type="ECO:0000256" key="1">
    <source>
        <dbReference type="SAM" id="MobiDB-lite"/>
    </source>
</evidence>
<dbReference type="Proteomes" id="UP000318571">
    <property type="component" value="Chromosome 6"/>
</dbReference>